<reference evidence="13" key="3">
    <citation type="submission" date="2020-12" db="UniProtKB">
        <authorList>
            <consortium name="EnsemblPlants"/>
        </authorList>
    </citation>
    <scope>IDENTIFICATION</scope>
</reference>
<evidence type="ECO:0000256" key="6">
    <source>
        <dbReference type="ARBA" id="ARBA00023187"/>
    </source>
</evidence>
<dbReference type="OrthoDB" id="10266058at2759"/>
<keyword evidence="5 8" id="KW-0694">RNA-binding</keyword>
<dbReference type="PROSITE" id="PS50102">
    <property type="entry name" value="RRM"/>
    <property type="match status" value="2"/>
</dbReference>
<dbReference type="InterPro" id="IPR035979">
    <property type="entry name" value="RBD_domain_sf"/>
</dbReference>
<dbReference type="InterPro" id="IPR012677">
    <property type="entry name" value="Nucleotide-bd_a/b_plait_sf"/>
</dbReference>
<name>A0A2K1IDY1_PHYPA</name>
<keyword evidence="14" id="KW-1185">Reference proteome</keyword>
<evidence type="ECO:0000256" key="10">
    <source>
        <dbReference type="SAM" id="MobiDB-lite"/>
    </source>
</evidence>
<evidence type="ECO:0000256" key="1">
    <source>
        <dbReference type="ARBA" id="ARBA00004123"/>
    </source>
</evidence>
<dbReference type="GO" id="GO:0016607">
    <property type="term" value="C:nuclear speck"/>
    <property type="evidence" value="ECO:0000318"/>
    <property type="project" value="GO_Central"/>
</dbReference>
<dbReference type="PANTHER" id="PTHR23139">
    <property type="entry name" value="RNA-BINDING PROTEIN"/>
    <property type="match status" value="1"/>
</dbReference>
<dbReference type="FunFam" id="3.30.70.330:FF:000225">
    <property type="entry name" value="U2 snRNP auxiliary factor large subunit"/>
    <property type="match status" value="1"/>
</dbReference>
<dbReference type="InterPro" id="IPR000504">
    <property type="entry name" value="RRM_dom"/>
</dbReference>
<dbReference type="FunFam" id="3.30.70.330:FF:000057">
    <property type="entry name" value="U2 snRNP auxiliary factor large subunit"/>
    <property type="match status" value="1"/>
</dbReference>
<evidence type="ECO:0000259" key="11">
    <source>
        <dbReference type="PROSITE" id="PS50102"/>
    </source>
</evidence>
<dbReference type="Gramene" id="Pp3c25_5610V3.3">
    <property type="protein sequence ID" value="Pp3c25_5610V3.3"/>
    <property type="gene ID" value="Pp3c25_5610"/>
</dbReference>
<keyword evidence="4" id="KW-0677">Repeat</keyword>
<dbReference type="PaxDb" id="3218-PP1S88_42V6.1"/>
<accession>A0A2K1IDY1</accession>
<dbReference type="SUPFAM" id="SSF54928">
    <property type="entry name" value="RNA-binding domain, RBD"/>
    <property type="match status" value="2"/>
</dbReference>
<organism evidence="12">
    <name type="scientific">Physcomitrium patens</name>
    <name type="common">Spreading-leaved earth moss</name>
    <name type="synonym">Physcomitrella patens</name>
    <dbReference type="NCBI Taxonomy" id="3218"/>
    <lineage>
        <taxon>Eukaryota</taxon>
        <taxon>Viridiplantae</taxon>
        <taxon>Streptophyta</taxon>
        <taxon>Embryophyta</taxon>
        <taxon>Bryophyta</taxon>
        <taxon>Bryophytina</taxon>
        <taxon>Bryopsida</taxon>
        <taxon>Funariidae</taxon>
        <taxon>Funariales</taxon>
        <taxon>Funariaceae</taxon>
        <taxon>Physcomitrium</taxon>
    </lineage>
</organism>
<dbReference type="Gramene" id="Pp3c25_5610V3.1">
    <property type="protein sequence ID" value="Pp3c25_5610V3.1"/>
    <property type="gene ID" value="Pp3c25_5610"/>
</dbReference>
<dbReference type="EnsemblPlants" id="Pp3c25_5610V3.4">
    <property type="protein sequence ID" value="Pp3c25_5610V3.4"/>
    <property type="gene ID" value="Pp3c25_5610"/>
</dbReference>
<dbReference type="GO" id="GO:0030628">
    <property type="term" value="F:pre-mRNA 3'-splice site binding"/>
    <property type="evidence" value="ECO:0000318"/>
    <property type="project" value="GO_Central"/>
</dbReference>
<dbReference type="GO" id="GO:0089701">
    <property type="term" value="C:U2AF complex"/>
    <property type="evidence" value="ECO:0000318"/>
    <property type="project" value="GO_Central"/>
</dbReference>
<feature type="domain" description="RRM" evidence="11">
    <location>
        <begin position="207"/>
        <end position="290"/>
    </location>
</feature>
<keyword evidence="7 9" id="KW-0539">Nucleus</keyword>
<dbReference type="Gramene" id="Pp3c25_5610V3.4">
    <property type="protein sequence ID" value="Pp3c25_5610V3.4"/>
    <property type="gene ID" value="Pp3c25_5610"/>
</dbReference>
<proteinExistence type="inferred from homology"/>
<dbReference type="FunFam" id="3.30.70.330:FF:000111">
    <property type="entry name" value="U2 snRNP auxiliary factor large subunit"/>
    <property type="match status" value="1"/>
</dbReference>
<dbReference type="GO" id="GO:0000243">
    <property type="term" value="C:commitment complex"/>
    <property type="evidence" value="ECO:0000318"/>
    <property type="project" value="GO_Central"/>
</dbReference>
<feature type="region of interest" description="Disordered" evidence="10">
    <location>
        <begin position="1"/>
        <end position="151"/>
    </location>
</feature>
<dbReference type="EnsemblPlants" id="Pp3c25_5610V3.1">
    <property type="protein sequence ID" value="Pp3c25_5610V3.1"/>
    <property type="gene ID" value="Pp3c25_5610"/>
</dbReference>
<dbReference type="Gramene" id="Pp3c25_5610V3.2">
    <property type="protein sequence ID" value="Pp3c25_5610V3.2"/>
    <property type="gene ID" value="Pp3c25_5610"/>
</dbReference>
<evidence type="ECO:0000313" key="12">
    <source>
        <dbReference type="EMBL" id="PNR27477.1"/>
    </source>
</evidence>
<dbReference type="EnsemblPlants" id="Pp3c25_5610V3.3">
    <property type="protein sequence ID" value="Pp3c25_5610V3.3"/>
    <property type="gene ID" value="Pp3c25_5610"/>
</dbReference>
<dbReference type="CDD" id="cd12231">
    <property type="entry name" value="RRM2_U2AF65"/>
    <property type="match status" value="1"/>
</dbReference>
<dbReference type="InterPro" id="IPR006529">
    <property type="entry name" value="U2AF_lg"/>
</dbReference>
<dbReference type="NCBIfam" id="TIGR01642">
    <property type="entry name" value="U2AF_lg"/>
    <property type="match status" value="1"/>
</dbReference>
<evidence type="ECO:0000256" key="4">
    <source>
        <dbReference type="ARBA" id="ARBA00022737"/>
    </source>
</evidence>
<dbReference type="SMR" id="A0A2K1IDY1"/>
<evidence type="ECO:0000256" key="8">
    <source>
        <dbReference type="PROSITE-ProRule" id="PRU00176"/>
    </source>
</evidence>
<comment type="function">
    <text evidence="9">Necessary for the splicing of pre-mRNA.</text>
</comment>
<dbReference type="Proteomes" id="UP000006727">
    <property type="component" value="Chromosome 25"/>
</dbReference>
<feature type="domain" description="RRM" evidence="11">
    <location>
        <begin position="328"/>
        <end position="406"/>
    </location>
</feature>
<gene>
    <name evidence="13" type="primary">LOC112277303</name>
    <name evidence="12" type="ORF">PHYPA_029629</name>
</gene>
<evidence type="ECO:0000256" key="9">
    <source>
        <dbReference type="RuleBase" id="RU364135"/>
    </source>
</evidence>
<evidence type="ECO:0000256" key="5">
    <source>
        <dbReference type="ARBA" id="ARBA00022884"/>
    </source>
</evidence>
<dbReference type="EMBL" id="ABEU02000025">
    <property type="protein sequence ID" value="PNR27477.1"/>
    <property type="molecule type" value="Genomic_DNA"/>
</dbReference>
<dbReference type="STRING" id="3218.A0A2K1IDY1"/>
<keyword evidence="6 9" id="KW-0508">mRNA splicing</keyword>
<protein>
    <recommendedName>
        <fullName evidence="9">Splicing factor U2af large subunit</fullName>
    </recommendedName>
    <alternativeName>
        <fullName evidence="9">U2 auxiliary factor 65 kDa subunit</fullName>
    </alternativeName>
    <alternativeName>
        <fullName evidence="9">U2 small nuclear ribonucleoprotein auxiliary factor large subunit (U2 snRNP auxiliary factor large subunit)</fullName>
    </alternativeName>
</protein>
<feature type="compositionally biased region" description="Basic and acidic residues" evidence="10">
    <location>
        <begin position="28"/>
        <end position="107"/>
    </location>
</feature>
<evidence type="ECO:0000313" key="13">
    <source>
        <dbReference type="EnsemblPlants" id="Pp3c25_5610V3.1"/>
    </source>
</evidence>
<dbReference type="CDD" id="cd12232">
    <property type="entry name" value="RRM3_U2AF65"/>
    <property type="match status" value="1"/>
</dbReference>
<comment type="similarity">
    <text evidence="2 9">Belongs to the splicing factor SR family.</text>
</comment>
<reference evidence="12 14" key="1">
    <citation type="journal article" date="2008" name="Science">
        <title>The Physcomitrella genome reveals evolutionary insights into the conquest of land by plants.</title>
        <authorList>
            <person name="Rensing S."/>
            <person name="Lang D."/>
            <person name="Zimmer A."/>
            <person name="Terry A."/>
            <person name="Salamov A."/>
            <person name="Shapiro H."/>
            <person name="Nishiyama T."/>
            <person name="Perroud P.-F."/>
            <person name="Lindquist E."/>
            <person name="Kamisugi Y."/>
            <person name="Tanahashi T."/>
            <person name="Sakakibara K."/>
            <person name="Fujita T."/>
            <person name="Oishi K."/>
            <person name="Shin-I T."/>
            <person name="Kuroki Y."/>
            <person name="Toyoda A."/>
            <person name="Suzuki Y."/>
            <person name="Hashimoto A."/>
            <person name="Yamaguchi K."/>
            <person name="Sugano A."/>
            <person name="Kohara Y."/>
            <person name="Fujiyama A."/>
            <person name="Anterola A."/>
            <person name="Aoki S."/>
            <person name="Ashton N."/>
            <person name="Barbazuk W.B."/>
            <person name="Barker E."/>
            <person name="Bennetzen J."/>
            <person name="Bezanilla M."/>
            <person name="Blankenship R."/>
            <person name="Cho S.H."/>
            <person name="Dutcher S."/>
            <person name="Estelle M."/>
            <person name="Fawcett J.A."/>
            <person name="Gundlach H."/>
            <person name="Hanada K."/>
            <person name="Heyl A."/>
            <person name="Hicks K.A."/>
            <person name="Hugh J."/>
            <person name="Lohr M."/>
            <person name="Mayer K."/>
            <person name="Melkozernov A."/>
            <person name="Murata T."/>
            <person name="Nelson D."/>
            <person name="Pils B."/>
            <person name="Prigge M."/>
            <person name="Reiss B."/>
            <person name="Renner T."/>
            <person name="Rombauts S."/>
            <person name="Rushton P."/>
            <person name="Sanderfoot A."/>
            <person name="Schween G."/>
            <person name="Shiu S.-H."/>
            <person name="Stueber K."/>
            <person name="Theodoulou F.L."/>
            <person name="Tu H."/>
            <person name="Van de Peer Y."/>
            <person name="Verrier P.J."/>
            <person name="Waters E."/>
            <person name="Wood A."/>
            <person name="Yang L."/>
            <person name="Cove D."/>
            <person name="Cuming A."/>
            <person name="Hasebe M."/>
            <person name="Lucas S."/>
            <person name="Mishler D.B."/>
            <person name="Reski R."/>
            <person name="Grigoriev I."/>
            <person name="Quatrano R.S."/>
            <person name="Boore J.L."/>
        </authorList>
    </citation>
    <scope>NUCLEOTIDE SEQUENCE [LARGE SCALE GENOMIC DNA]</scope>
    <source>
        <strain evidence="13 14">cv. Gransden 2004</strain>
    </source>
</reference>
<dbReference type="EnsemblPlants" id="Pp3c25_5610V3.2">
    <property type="protein sequence ID" value="Pp3c25_5610V3.2"/>
    <property type="gene ID" value="Pp3c25_5610"/>
</dbReference>
<feature type="compositionally biased region" description="Basic residues" evidence="10">
    <location>
        <begin position="126"/>
        <end position="143"/>
    </location>
</feature>
<dbReference type="GO" id="GO:0071004">
    <property type="term" value="C:U2-type prespliceosome"/>
    <property type="evidence" value="ECO:0000318"/>
    <property type="project" value="GO_Central"/>
</dbReference>
<dbReference type="RefSeq" id="XP_024365206.1">
    <property type="nucleotide sequence ID" value="XM_024509438.2"/>
</dbReference>
<evidence type="ECO:0000256" key="2">
    <source>
        <dbReference type="ARBA" id="ARBA00010269"/>
    </source>
</evidence>
<sequence length="565" mass="61951">MADGVGLFEDGDSPPPRSHTHSQADYGYDDHREHDRDRKREHHSRESGRDREKSREKERDRRHRDDRDRDRDRGDRVDRGDRGDRDRSERHRSHDRDRRSRDYGDRDRRHRHRSRSNTLSRSPSRDRRRSRSRSPSRDRRRKTSGFDMAPPGATVVAGAAIPGQIPGMPPAMPGVFPAMFPFGGTQFGGLPGMPAQAMTQQATRHARRVYVGGLPPMANEQTIATYFSQVMAAVGGNTAGPGDAVVNVYINQEKKFAFVEMRTVEEASNAMALDGIIFEGVSVRVRRPSDYNPSMAATLGPSQPSPHLNLAAVGLTPGSAAGGADGPDRIFVGGLPYYLTEVQIKELLESFGPLRGFDLVKDRDTGNSKGYGFCVYQDPSVVDIACATLNGMKMDDKTLNVRRATASGQPKPDQANVLAHAQQQIAIQKLALQASGANAVALGGMSMFPMMAGMGNGFALETPTKVVALTEVVTPNQLEDDEEYQEIMEDMGTECGKYGTLVNCVIPRPRSGENVPGLGKVFLEYSDIAGASKAKASLHGRRFDENLVVAVYYPEDKFAAGDYGG</sequence>
<dbReference type="CDD" id="cd12230">
    <property type="entry name" value="RRM1_U2AF65"/>
    <property type="match status" value="1"/>
</dbReference>
<dbReference type="GO" id="GO:0000245">
    <property type="term" value="P:spliceosomal complex assembly"/>
    <property type="evidence" value="ECO:0000318"/>
    <property type="project" value="GO_Central"/>
</dbReference>
<dbReference type="Gene3D" id="3.30.70.330">
    <property type="match status" value="3"/>
</dbReference>
<dbReference type="AlphaFoldDB" id="A0A2K1IDY1"/>
<evidence type="ECO:0000256" key="7">
    <source>
        <dbReference type="ARBA" id="ARBA00023242"/>
    </source>
</evidence>
<dbReference type="GO" id="GO:0008187">
    <property type="term" value="F:poly-pyrimidine tract binding"/>
    <property type="evidence" value="ECO:0000318"/>
    <property type="project" value="GO_Central"/>
</dbReference>
<dbReference type="RefSeq" id="XP_073387541.1">
    <property type="nucleotide sequence ID" value="XM_073531440.1"/>
</dbReference>
<reference evidence="12 14" key="2">
    <citation type="journal article" date="2018" name="Plant J.">
        <title>The Physcomitrella patens chromosome-scale assembly reveals moss genome structure and evolution.</title>
        <authorList>
            <person name="Lang D."/>
            <person name="Ullrich K.K."/>
            <person name="Murat F."/>
            <person name="Fuchs J."/>
            <person name="Jenkins J."/>
            <person name="Haas F.B."/>
            <person name="Piednoel M."/>
            <person name="Gundlach H."/>
            <person name="Van Bel M."/>
            <person name="Meyberg R."/>
            <person name="Vives C."/>
            <person name="Morata J."/>
            <person name="Symeonidi A."/>
            <person name="Hiss M."/>
            <person name="Muchero W."/>
            <person name="Kamisugi Y."/>
            <person name="Saleh O."/>
            <person name="Blanc G."/>
            <person name="Decker E.L."/>
            <person name="van Gessel N."/>
            <person name="Grimwood J."/>
            <person name="Hayes R.D."/>
            <person name="Graham S.W."/>
            <person name="Gunter L.E."/>
            <person name="McDaniel S.F."/>
            <person name="Hoernstein S.N.W."/>
            <person name="Larsson A."/>
            <person name="Li F.W."/>
            <person name="Perroud P.F."/>
            <person name="Phillips J."/>
            <person name="Ranjan P."/>
            <person name="Rokshar D.S."/>
            <person name="Rothfels C.J."/>
            <person name="Schneider L."/>
            <person name="Shu S."/>
            <person name="Stevenson D.W."/>
            <person name="Thummler F."/>
            <person name="Tillich M."/>
            <person name="Villarreal Aguilar J.C."/>
            <person name="Widiez T."/>
            <person name="Wong G.K."/>
            <person name="Wymore A."/>
            <person name="Zhang Y."/>
            <person name="Zimmer A.D."/>
            <person name="Quatrano R.S."/>
            <person name="Mayer K.F.X."/>
            <person name="Goodstein D."/>
            <person name="Casacuberta J.M."/>
            <person name="Vandepoele K."/>
            <person name="Reski R."/>
            <person name="Cuming A.C."/>
            <person name="Tuskan G.A."/>
            <person name="Maumus F."/>
            <person name="Salse J."/>
            <person name="Schmutz J."/>
            <person name="Rensing S.A."/>
        </authorList>
    </citation>
    <scope>NUCLEOTIDE SEQUENCE [LARGE SCALE GENOMIC DNA]</scope>
    <source>
        <strain evidence="13 14">cv. Gransden 2004</strain>
    </source>
</reference>
<evidence type="ECO:0000313" key="14">
    <source>
        <dbReference type="Proteomes" id="UP000006727"/>
    </source>
</evidence>
<comment type="subcellular location">
    <subcellularLocation>
        <location evidence="1 9">Nucleus</location>
    </subcellularLocation>
</comment>
<dbReference type="GeneID" id="112277303"/>
<keyword evidence="3 9" id="KW-0507">mRNA processing</keyword>
<dbReference type="SMART" id="SM00360">
    <property type="entry name" value="RRM"/>
    <property type="match status" value="3"/>
</dbReference>
<evidence type="ECO:0000256" key="3">
    <source>
        <dbReference type="ARBA" id="ARBA00022664"/>
    </source>
</evidence>
<dbReference type="Pfam" id="PF00076">
    <property type="entry name" value="RRM_1"/>
    <property type="match status" value="1"/>
</dbReference>